<dbReference type="PATRIC" id="fig|1317118.6.peg.2311"/>
<keyword evidence="3" id="KW-1185">Reference proteome</keyword>
<dbReference type="AlphaFoldDB" id="W4HIQ3"/>
<comment type="caution">
    <text evidence="2">The sequence shown here is derived from an EMBL/GenBank/DDBJ whole genome shotgun (WGS) entry which is preliminary data.</text>
</comment>
<dbReference type="eggNOG" id="COG2267">
    <property type="taxonomic scope" value="Bacteria"/>
</dbReference>
<dbReference type="Proteomes" id="UP000019063">
    <property type="component" value="Unassembled WGS sequence"/>
</dbReference>
<reference evidence="2 3" key="1">
    <citation type="journal article" date="2014" name="Antonie Van Leeuwenhoek">
        <title>Roseivivax atlanticus sp. nov., isolated from surface seawater of the Atlantic Ocean.</title>
        <authorList>
            <person name="Li G."/>
            <person name="Lai Q."/>
            <person name="Liu X."/>
            <person name="Sun F."/>
            <person name="Shao Z."/>
        </authorList>
    </citation>
    <scope>NUCLEOTIDE SEQUENCE [LARGE SCALE GENOMIC DNA]</scope>
    <source>
        <strain evidence="2 3">22II-s10s</strain>
    </source>
</reference>
<dbReference type="PANTHER" id="PTHR11614">
    <property type="entry name" value="PHOSPHOLIPASE-RELATED"/>
    <property type="match status" value="1"/>
</dbReference>
<evidence type="ECO:0000259" key="1">
    <source>
        <dbReference type="Pfam" id="PF12146"/>
    </source>
</evidence>
<dbReference type="RefSeq" id="WP_043844606.1">
    <property type="nucleotide sequence ID" value="NZ_AQQW01000006.1"/>
</dbReference>
<accession>W4HIQ3</accession>
<dbReference type="Pfam" id="PF12146">
    <property type="entry name" value="Hydrolase_4"/>
    <property type="match status" value="1"/>
</dbReference>
<evidence type="ECO:0000313" key="3">
    <source>
        <dbReference type="Proteomes" id="UP000019063"/>
    </source>
</evidence>
<gene>
    <name evidence="2" type="ORF">ATO8_11219</name>
</gene>
<dbReference type="STRING" id="1379903.ATO8_11219"/>
<name>W4HIQ3_9RHOB</name>
<organism evidence="2 3">
    <name type="scientific">Roseivivax marinus</name>
    <dbReference type="NCBI Taxonomy" id="1379903"/>
    <lineage>
        <taxon>Bacteria</taxon>
        <taxon>Pseudomonadati</taxon>
        <taxon>Pseudomonadota</taxon>
        <taxon>Alphaproteobacteria</taxon>
        <taxon>Rhodobacterales</taxon>
        <taxon>Roseobacteraceae</taxon>
        <taxon>Roseivivax</taxon>
    </lineage>
</organism>
<proteinExistence type="predicted"/>
<dbReference type="InterPro" id="IPR022742">
    <property type="entry name" value="Hydrolase_4"/>
</dbReference>
<dbReference type="InterPro" id="IPR051044">
    <property type="entry name" value="MAG_DAG_Lipase"/>
</dbReference>
<evidence type="ECO:0000313" key="2">
    <source>
        <dbReference type="EMBL" id="ETW12584.1"/>
    </source>
</evidence>
<feature type="domain" description="Serine aminopeptidase S33" evidence="1">
    <location>
        <begin position="44"/>
        <end position="297"/>
    </location>
</feature>
<dbReference type="Gene3D" id="3.40.50.1820">
    <property type="entry name" value="alpha/beta hydrolase"/>
    <property type="match status" value="1"/>
</dbReference>
<dbReference type="SUPFAM" id="SSF53474">
    <property type="entry name" value="alpha/beta-Hydrolases"/>
    <property type="match status" value="1"/>
</dbReference>
<protein>
    <submittedName>
        <fullName evidence="2">Lysophospholipase L2-like protein</fullName>
    </submittedName>
</protein>
<dbReference type="InterPro" id="IPR029058">
    <property type="entry name" value="AB_hydrolase_fold"/>
</dbReference>
<sequence>MHEAAPFLDALADAPEGSRAVWIEAADGVRLRMAHFPSGQTGDAARGTVLLFPGRTEYVEKYGRTARDFAEFGLDTVSIDWRGQGLADRLLPDERTGHVVEFRDYQRDVAALLDAARSMDLPEPYFLLAHSMGGCIGLRSLMEGLPVHAAAFTGPMWGIRIAAFLRPVAWALGWSGSRMGLGHVYAPGTRPEAYVVAEAFEKNMLTTDTDMFDYMRRQVEAEPKLQLGGPSLHWLHEALAECFALARRPSPDLPCLTFVGSNERIVDVGRIRSRMQNWPGGRLEIVEGGEHEVLMDRPAVRRQIAEAIARHFLDAPERAAAAASA</sequence>
<dbReference type="EMBL" id="AQQW01000006">
    <property type="protein sequence ID" value="ETW12584.1"/>
    <property type="molecule type" value="Genomic_DNA"/>
</dbReference>